<dbReference type="Pfam" id="PF13424">
    <property type="entry name" value="TPR_12"/>
    <property type="match status" value="3"/>
</dbReference>
<dbReference type="Pfam" id="PF13374">
    <property type="entry name" value="TPR_10"/>
    <property type="match status" value="1"/>
</dbReference>
<dbReference type="EMBL" id="JAMZMF010000011">
    <property type="protein sequence ID" value="MDR0177924.1"/>
    <property type="molecule type" value="Genomic_DNA"/>
</dbReference>
<dbReference type="RefSeq" id="WP_308679952.1">
    <property type="nucleotide sequence ID" value="NZ_JAMZMF010000011.1"/>
</dbReference>
<dbReference type="InterPro" id="IPR027417">
    <property type="entry name" value="P-loop_NTPase"/>
</dbReference>
<proteinExistence type="predicted"/>
<dbReference type="Gene3D" id="3.40.50.300">
    <property type="entry name" value="P-loop containing nucleotide triphosphate hydrolases"/>
    <property type="match status" value="1"/>
</dbReference>
<name>A0AAW8LDA2_9ACTO</name>
<dbReference type="PANTHER" id="PTHR46082">
    <property type="entry name" value="ATP/GTP-BINDING PROTEIN-RELATED"/>
    <property type="match status" value="1"/>
</dbReference>
<dbReference type="SMART" id="SM00382">
    <property type="entry name" value="AAA"/>
    <property type="match status" value="1"/>
</dbReference>
<protein>
    <submittedName>
        <fullName evidence="2">Tetratricopeptide repeat protein</fullName>
    </submittedName>
</protein>
<dbReference type="PRINTS" id="PR00381">
    <property type="entry name" value="KINESINLIGHT"/>
</dbReference>
<feature type="domain" description="AAA+ ATPase" evidence="1">
    <location>
        <begin position="249"/>
        <end position="392"/>
    </location>
</feature>
<evidence type="ECO:0000313" key="2">
    <source>
        <dbReference type="EMBL" id="MDR0177924.1"/>
    </source>
</evidence>
<dbReference type="AlphaFoldDB" id="A0AAW8LDA2"/>
<dbReference type="SUPFAM" id="SSF52540">
    <property type="entry name" value="P-loop containing nucleoside triphosphate hydrolases"/>
    <property type="match status" value="1"/>
</dbReference>
<dbReference type="InterPro" id="IPR002182">
    <property type="entry name" value="NB-ARC"/>
</dbReference>
<dbReference type="CDD" id="cd00009">
    <property type="entry name" value="AAA"/>
    <property type="match status" value="1"/>
</dbReference>
<dbReference type="SUPFAM" id="SSF48452">
    <property type="entry name" value="TPR-like"/>
    <property type="match status" value="1"/>
</dbReference>
<dbReference type="Gene3D" id="1.25.40.10">
    <property type="entry name" value="Tetratricopeptide repeat domain"/>
    <property type="match status" value="2"/>
</dbReference>
<dbReference type="SMART" id="SM00028">
    <property type="entry name" value="TPR"/>
    <property type="match status" value="5"/>
</dbReference>
<dbReference type="Pfam" id="PF00931">
    <property type="entry name" value="NB-ARC"/>
    <property type="match status" value="1"/>
</dbReference>
<evidence type="ECO:0000313" key="3">
    <source>
        <dbReference type="Proteomes" id="UP001230065"/>
    </source>
</evidence>
<dbReference type="InterPro" id="IPR003593">
    <property type="entry name" value="AAA+_ATPase"/>
</dbReference>
<feature type="non-terminal residue" evidence="2">
    <location>
        <position position="951"/>
    </location>
</feature>
<evidence type="ECO:0000259" key="1">
    <source>
        <dbReference type="SMART" id="SM00382"/>
    </source>
</evidence>
<dbReference type="InterPro" id="IPR011990">
    <property type="entry name" value="TPR-like_helical_dom_sf"/>
</dbReference>
<dbReference type="InterPro" id="IPR053137">
    <property type="entry name" value="NLR-like"/>
</dbReference>
<dbReference type="Proteomes" id="UP001230065">
    <property type="component" value="Unassembled WGS sequence"/>
</dbReference>
<reference evidence="2" key="1">
    <citation type="submission" date="2022-06" db="EMBL/GenBank/DDBJ databases">
        <title>Draft Genome Sequences of Three Actinomyces oris Strains, Isolated from Healthy Human Feces.</title>
        <authorList>
            <person name="Ye Y."/>
            <person name="Liu C."/>
            <person name="Zhao J."/>
            <person name="Xu J."/>
            <person name="Huang H."/>
            <person name="Wang B."/>
            <person name="Wei J."/>
            <person name="Jing X."/>
        </authorList>
    </citation>
    <scope>NUCLEOTIDE SEQUENCE</scope>
    <source>
        <strain evidence="2">CNGBCC1803727</strain>
    </source>
</reference>
<organism evidence="2 3">
    <name type="scientific">Actinomyces oris</name>
    <dbReference type="NCBI Taxonomy" id="544580"/>
    <lineage>
        <taxon>Bacteria</taxon>
        <taxon>Bacillati</taxon>
        <taxon>Actinomycetota</taxon>
        <taxon>Actinomycetes</taxon>
        <taxon>Actinomycetales</taxon>
        <taxon>Actinomycetaceae</taxon>
        <taxon>Actinomyces</taxon>
    </lineage>
</organism>
<dbReference type="PANTHER" id="PTHR46082:SF6">
    <property type="entry name" value="AAA+ ATPASE DOMAIN-CONTAINING PROTEIN-RELATED"/>
    <property type="match status" value="1"/>
</dbReference>
<dbReference type="InterPro" id="IPR019734">
    <property type="entry name" value="TPR_rpt"/>
</dbReference>
<sequence>MVDPISLAVLTTNLAGLLMRGAAVAVDPSWSSAAALPADTLNTWRSLRGLLQGRDGKENPLEASIKGHLQKQVDTAREQYTKVTLSALNGAVTEMEVALRELSGDDDAVVEAVRFPDNFETYLRRRTAGRRKNVEAAAEPFFDDLTCIVAEEFIRLAPGSRSFDLGALKQLLAGQERLVAGQDRLIDQYTKTYELLDKIIDSIDNIRSTHTQIHATPKRIHFGSRPTVTTNFIPRAGQNQLINAIFTQAKPRTVLTGMRGSGKTQLAAAIAAKCEDKGWPVVAWINAASRKELIADLYDLAILTGINAPNDAAPDFTARRLLDQLRSADVADRLFVFDNVENLDDLKNLTPHGDGIRVIVTTTRHLDWESLGWHPITVGVFEREQSIALLCERTADADRNAADQIADTLGDLPVAVTQAVMTARNERYTLTEYLDRLNSHPLATSIDKQEGEPYPEAVSTALWLACKTTIDNIKKKNSKQGKLALQQISILSLLAAPGVPVRWLENYGDTENAKKSLSALLNSSVCQISADNKKALIHRLQGRVFREKHLGTPTGMDSAISAAISILDSISANTQDDQTKEQKETQNLIEQLSSIAFQEYSQPLFNDPAIATILARILRKAWRLNMHQIALSLINPLAKASDILGVDHPDILTSRNSLADAYLLEGQIEKAITLVKQNLEHSRKLLGDTHPTTLASLNTLANAYRDTGRVEEATTLFERILADRIRILGPDHPDTLASRNNLAGTYQETGRLEEAITLYKQNLEDSKRILGPDHPGTLTFRNNLAGAFQEAGRLEEAIALYEKNLTDRTRILGPDHPDTLASLNNLANAYQAAGRLQDAITLFEQNFINRFLFLGPDHLSTLASRNYLAGALRDVGRIEEAITQHKQNLEDRTRTLGPDHPDTLASLNNLANAYQAAGRIQDAITLHEQTLTNRTRILGPDHPDTLTTGGN</sequence>
<gene>
    <name evidence="2" type="ORF">RF687_08195</name>
</gene>
<comment type="caution">
    <text evidence="2">The sequence shown here is derived from an EMBL/GenBank/DDBJ whole genome shotgun (WGS) entry which is preliminary data.</text>
</comment>
<accession>A0AAW8LDA2</accession>
<dbReference type="GO" id="GO:0043531">
    <property type="term" value="F:ADP binding"/>
    <property type="evidence" value="ECO:0007669"/>
    <property type="project" value="InterPro"/>
</dbReference>